<accession>A0A8S9KQ45</accession>
<comment type="caution">
    <text evidence="3">The sequence shown here is derived from an EMBL/GenBank/DDBJ whole genome shotgun (WGS) entry which is preliminary data.</text>
</comment>
<gene>
    <name evidence="3" type="ORF">F2Q68_00009285</name>
    <name evidence="2" type="ORF">F2Q70_00016312</name>
</gene>
<reference evidence="3" key="1">
    <citation type="submission" date="2019-12" db="EMBL/GenBank/DDBJ databases">
        <title>Genome sequencing and annotation of Brassica cretica.</title>
        <authorList>
            <person name="Studholme D.J."/>
            <person name="Sarris P.F."/>
        </authorList>
    </citation>
    <scope>NUCLEOTIDE SEQUENCE</scope>
    <source>
        <strain evidence="3">PFS-001/15</strain>
        <strain evidence="2">PFS-102/07</strain>
        <tissue evidence="3">Leaf</tissue>
    </source>
</reference>
<proteinExistence type="predicted"/>
<evidence type="ECO:0000313" key="4">
    <source>
        <dbReference type="Proteomes" id="UP000712281"/>
    </source>
</evidence>
<dbReference type="EMBL" id="QGKW02000717">
    <property type="protein sequence ID" value="KAF2597450.1"/>
    <property type="molecule type" value="Genomic_DNA"/>
</dbReference>
<name>A0A8S9KQ45_BRACR</name>
<protein>
    <submittedName>
        <fullName evidence="3">Uncharacterized protein</fullName>
    </submittedName>
</protein>
<feature type="compositionally biased region" description="Polar residues" evidence="1">
    <location>
        <begin position="17"/>
        <end position="33"/>
    </location>
</feature>
<evidence type="ECO:0000313" key="2">
    <source>
        <dbReference type="EMBL" id="KAF2561560.1"/>
    </source>
</evidence>
<evidence type="ECO:0000313" key="3">
    <source>
        <dbReference type="EMBL" id="KAF2597450.1"/>
    </source>
</evidence>
<organism evidence="3 4">
    <name type="scientific">Brassica cretica</name>
    <name type="common">Mustard</name>
    <dbReference type="NCBI Taxonomy" id="69181"/>
    <lineage>
        <taxon>Eukaryota</taxon>
        <taxon>Viridiplantae</taxon>
        <taxon>Streptophyta</taxon>
        <taxon>Embryophyta</taxon>
        <taxon>Tracheophyta</taxon>
        <taxon>Spermatophyta</taxon>
        <taxon>Magnoliopsida</taxon>
        <taxon>eudicotyledons</taxon>
        <taxon>Gunneridae</taxon>
        <taxon>Pentapetalae</taxon>
        <taxon>rosids</taxon>
        <taxon>malvids</taxon>
        <taxon>Brassicales</taxon>
        <taxon>Brassicaceae</taxon>
        <taxon>Brassiceae</taxon>
        <taxon>Brassica</taxon>
    </lineage>
</organism>
<dbReference type="Proteomes" id="UP000712281">
    <property type="component" value="Unassembled WGS sequence"/>
</dbReference>
<sequence>MQNHLHLSYRPEAPTPETASVSDGCSAPNTSLPKINGRKRKSRWDQPCQQTDVTLGDLPPGFSSPCTDAVTARGVKTGYTGPFRPCPFNTLPHRPSTWFTSKEDPTSWSVAPGIPFFPFPPLPPVSHGEFFAKRNGIVCSSSVGNISGVTGTVSTAPNRKREFSSDIGTSYFRQQKRNVLPWIRNRKPNFSEEDQTLRNS</sequence>
<evidence type="ECO:0000256" key="1">
    <source>
        <dbReference type="SAM" id="MobiDB-lite"/>
    </source>
</evidence>
<dbReference type="AlphaFoldDB" id="A0A8S9KQ45"/>
<dbReference type="EMBL" id="QGKY02001250">
    <property type="protein sequence ID" value="KAF2561560.1"/>
    <property type="molecule type" value="Genomic_DNA"/>
</dbReference>
<feature type="region of interest" description="Disordered" evidence="1">
    <location>
        <begin position="1"/>
        <end position="47"/>
    </location>
</feature>